<feature type="compositionally biased region" description="Basic and acidic residues" evidence="1">
    <location>
        <begin position="261"/>
        <end position="270"/>
    </location>
</feature>
<accession>A0ABR3C622</accession>
<dbReference type="InterPro" id="IPR002828">
    <property type="entry name" value="SurE-like_Pase/nucleotidase"/>
</dbReference>
<protein>
    <submittedName>
        <fullName evidence="3">5'/3'-nucleotidase SurE</fullName>
    </submittedName>
</protein>
<dbReference type="PANTHER" id="PTHR47551">
    <property type="entry name" value="TUBULIN--TYROSINE LIGASE PBY1-RELATED"/>
    <property type="match status" value="1"/>
</dbReference>
<dbReference type="SUPFAM" id="SSF64167">
    <property type="entry name" value="SurE-like"/>
    <property type="match status" value="1"/>
</dbReference>
<dbReference type="GeneID" id="91986885"/>
<dbReference type="PANTHER" id="PTHR47551:SF1">
    <property type="entry name" value="TUBULIN--TYROSINE LIGASE PBY1-RELATED"/>
    <property type="match status" value="1"/>
</dbReference>
<dbReference type="InterPro" id="IPR027746">
    <property type="entry name" value="TTL"/>
</dbReference>
<organism evidence="3 4">
    <name type="scientific">Cryptococcus tetragattii IND107</name>
    <dbReference type="NCBI Taxonomy" id="1296105"/>
    <lineage>
        <taxon>Eukaryota</taxon>
        <taxon>Fungi</taxon>
        <taxon>Dikarya</taxon>
        <taxon>Basidiomycota</taxon>
        <taxon>Agaricomycotina</taxon>
        <taxon>Tremellomycetes</taxon>
        <taxon>Tremellales</taxon>
        <taxon>Cryptococcaceae</taxon>
        <taxon>Cryptococcus</taxon>
        <taxon>Cryptococcus gattii species complex</taxon>
    </lineage>
</organism>
<evidence type="ECO:0000256" key="1">
    <source>
        <dbReference type="SAM" id="MobiDB-lite"/>
    </source>
</evidence>
<feature type="compositionally biased region" description="Pro residues" evidence="1">
    <location>
        <begin position="307"/>
        <end position="319"/>
    </location>
</feature>
<evidence type="ECO:0000313" key="4">
    <source>
        <dbReference type="Proteomes" id="UP000054399"/>
    </source>
</evidence>
<dbReference type="Proteomes" id="UP000054399">
    <property type="component" value="Unassembled WGS sequence"/>
</dbReference>
<dbReference type="Gene3D" id="3.40.1210.10">
    <property type="entry name" value="Survival protein SurE-like phosphatase/nucleotidase"/>
    <property type="match status" value="1"/>
</dbReference>
<proteinExistence type="predicted"/>
<dbReference type="InterPro" id="IPR036523">
    <property type="entry name" value="SurE-like_sf"/>
</dbReference>
<feature type="domain" description="Survival protein SurE-like phosphatase/nucleotidase" evidence="2">
    <location>
        <begin position="95"/>
        <end position="254"/>
    </location>
</feature>
<evidence type="ECO:0000259" key="2">
    <source>
        <dbReference type="Pfam" id="PF01975"/>
    </source>
</evidence>
<feature type="region of interest" description="Disordered" evidence="1">
    <location>
        <begin position="261"/>
        <end position="327"/>
    </location>
</feature>
<name>A0ABR3C622_9TREE</name>
<keyword evidence="4" id="KW-1185">Reference proteome</keyword>
<gene>
    <name evidence="3" type="ORF">I308_100027</name>
</gene>
<feature type="compositionally biased region" description="Polar residues" evidence="1">
    <location>
        <begin position="277"/>
        <end position="287"/>
    </location>
</feature>
<evidence type="ECO:0000313" key="3">
    <source>
        <dbReference type="EMBL" id="KAL0255231.1"/>
    </source>
</evidence>
<dbReference type="RefSeq" id="XP_066616508.1">
    <property type="nucleotide sequence ID" value="XM_066754607.1"/>
</dbReference>
<sequence>MPPLQTYGERPVVLLTVRASAPAGLTFAERRRPALRRLAEHLFVCESAGEPARVGCAGGDPGLAKVMGGQGICDQRQPDGRTGEVTHVPRPLKHGESMEWVLLSGTPSSCANIALHNLYPGEIDLVISGPNHGRNSSTAFALSSGTVGATLAATLSVPLPGPPAPAPALHTEHVPCIALSYAVVSRPIAPRLLALAAETSVDVCKKLFDNWAHDPAPGRAGKVQIYSVNVPLVEHYLERGNRKAVYTELWKNAYGSLFKPTTRDHSHFDPGDDPDQGNATTGHQPNKPQAAPVPSHTKTSDGTPGPAALPTPSLTPAPTPTTAQTPRQRQLKFRFDPDLQPVLFPSEDTLTEGTDAWALAKGYVSVTPLRAEYSCVPVAQFGSELHL</sequence>
<reference evidence="3" key="2">
    <citation type="submission" date="2024-01" db="EMBL/GenBank/DDBJ databases">
        <title>Comparative genomics of Cryptococcus and Kwoniella reveals pathogenesis evolution and contrasting modes of karyotype evolution via chromosome fusion or intercentromeric recombination.</title>
        <authorList>
            <person name="Coelho M.A."/>
            <person name="David-Palma M."/>
            <person name="Shea T."/>
            <person name="Bowers K."/>
            <person name="Mcginley-Smith S."/>
            <person name="Mohammad A.W."/>
            <person name="Gnirke A."/>
            <person name="Yurkov A.M."/>
            <person name="Nowrousian M."/>
            <person name="Sun S."/>
            <person name="Cuomo C.A."/>
            <person name="Heitman J."/>
        </authorList>
    </citation>
    <scope>NUCLEOTIDE SEQUENCE</scope>
    <source>
        <strain evidence="3">IND107</strain>
    </source>
</reference>
<dbReference type="EMBL" id="ATAM02000001">
    <property type="protein sequence ID" value="KAL0255231.1"/>
    <property type="molecule type" value="Genomic_DNA"/>
</dbReference>
<reference evidence="3" key="1">
    <citation type="submission" date="2015-01" db="EMBL/GenBank/DDBJ databases">
        <authorList>
            <consortium name="The Broad Institute Genomics Platform"/>
            <person name="Cuomo C."/>
            <person name="Litvintseva A."/>
            <person name="Chen Y."/>
            <person name="Heitman J."/>
            <person name="Sun S."/>
            <person name="Springer D."/>
            <person name="Dromer F."/>
            <person name="Young S."/>
            <person name="Zeng Q."/>
            <person name="Gargeya S."/>
            <person name="Abouelleil A."/>
            <person name="Alvarado L."/>
            <person name="Chapman S.B."/>
            <person name="Gainer-Dewar J."/>
            <person name="Goldberg J."/>
            <person name="Griggs A."/>
            <person name="Gujja S."/>
            <person name="Hansen M."/>
            <person name="Howarth C."/>
            <person name="Imamovic A."/>
            <person name="Larimer J."/>
            <person name="Murphy C."/>
            <person name="Naylor J."/>
            <person name="Pearson M."/>
            <person name="Priest M."/>
            <person name="Roberts A."/>
            <person name="Saif S."/>
            <person name="Shea T."/>
            <person name="Sykes S."/>
            <person name="Wortman J."/>
            <person name="Nusbaum C."/>
            <person name="Birren B."/>
        </authorList>
    </citation>
    <scope>NUCLEOTIDE SEQUENCE</scope>
    <source>
        <strain evidence="3">IND107</strain>
    </source>
</reference>
<comment type="caution">
    <text evidence="3">The sequence shown here is derived from an EMBL/GenBank/DDBJ whole genome shotgun (WGS) entry which is preliminary data.</text>
</comment>
<dbReference type="Pfam" id="PF01975">
    <property type="entry name" value="SurE"/>
    <property type="match status" value="1"/>
</dbReference>